<feature type="region of interest" description="Disordered" evidence="1">
    <location>
        <begin position="210"/>
        <end position="234"/>
    </location>
</feature>
<keyword evidence="2" id="KW-1133">Transmembrane helix</keyword>
<evidence type="ECO:0000256" key="2">
    <source>
        <dbReference type="SAM" id="Phobius"/>
    </source>
</evidence>
<accession>A0A6M5Z4V7</accession>
<gene>
    <name evidence="3" type="ORF">FTUN_8725</name>
</gene>
<feature type="transmembrane region" description="Helical" evidence="2">
    <location>
        <begin position="52"/>
        <end position="74"/>
    </location>
</feature>
<dbReference type="EMBL" id="CP053452">
    <property type="protein sequence ID" value="QJX01086.1"/>
    <property type="molecule type" value="Genomic_DNA"/>
</dbReference>
<keyword evidence="2" id="KW-0472">Membrane</keyword>
<reference evidence="4" key="1">
    <citation type="submission" date="2020-05" db="EMBL/GenBank/DDBJ databases">
        <title>Frigoriglobus tundricola gen. nov., sp. nov., a psychrotolerant cellulolytic planctomycete of the family Gemmataceae with two divergent copies of 16S rRNA gene.</title>
        <authorList>
            <person name="Kulichevskaya I.S."/>
            <person name="Ivanova A.A."/>
            <person name="Naumoff D.G."/>
            <person name="Beletsky A.V."/>
            <person name="Rijpstra W.I.C."/>
            <person name="Sinninghe Damste J.S."/>
            <person name="Mardanov A.V."/>
            <person name="Ravin N.V."/>
            <person name="Dedysh S.N."/>
        </authorList>
    </citation>
    <scope>NUCLEOTIDE SEQUENCE [LARGE SCALE GENOMIC DNA]</scope>
    <source>
        <strain evidence="4">PL17</strain>
    </source>
</reference>
<organism evidence="3 4">
    <name type="scientific">Frigoriglobus tundricola</name>
    <dbReference type="NCBI Taxonomy" id="2774151"/>
    <lineage>
        <taxon>Bacteria</taxon>
        <taxon>Pseudomonadati</taxon>
        <taxon>Planctomycetota</taxon>
        <taxon>Planctomycetia</taxon>
        <taxon>Gemmatales</taxon>
        <taxon>Gemmataceae</taxon>
        <taxon>Frigoriglobus</taxon>
    </lineage>
</organism>
<protein>
    <submittedName>
        <fullName evidence="3">Uncharacterized protein</fullName>
    </submittedName>
</protein>
<evidence type="ECO:0000256" key="1">
    <source>
        <dbReference type="SAM" id="MobiDB-lite"/>
    </source>
</evidence>
<dbReference type="AlphaFoldDB" id="A0A6M5Z4V7"/>
<feature type="transmembrane region" description="Helical" evidence="2">
    <location>
        <begin position="125"/>
        <end position="148"/>
    </location>
</feature>
<evidence type="ECO:0000313" key="4">
    <source>
        <dbReference type="Proteomes" id="UP000503447"/>
    </source>
</evidence>
<evidence type="ECO:0000313" key="3">
    <source>
        <dbReference type="EMBL" id="QJX01086.1"/>
    </source>
</evidence>
<dbReference type="Proteomes" id="UP000503447">
    <property type="component" value="Chromosome"/>
</dbReference>
<keyword evidence="2" id="KW-0812">Transmembrane</keyword>
<name>A0A6M5Z4V7_9BACT</name>
<sequence>MHGASKKFGWLIRFKFGPRHPYVIACVGFVLVLVVLLWLLPVPVDTYKQLRGSLFTGIFAVSGFLLSAKSLVILNMKKEIYGEEWYLNRIHDRDWSSTEHGRKSERAKREACGITSAVYRPLAQVGALLTVNIIMALIAAFAQITLGLAETEVAVAVCLAFAFSTALLLGCSVYLMWLNFETMYAEWEAIAQAKLEKKWNASLDEFHEAAVHPTPGSPAKVKTVEAEEELPPPK</sequence>
<feature type="transmembrane region" description="Helical" evidence="2">
    <location>
        <begin position="21"/>
        <end position="40"/>
    </location>
</feature>
<feature type="transmembrane region" description="Helical" evidence="2">
    <location>
        <begin position="154"/>
        <end position="177"/>
    </location>
</feature>
<proteinExistence type="predicted"/>
<keyword evidence="4" id="KW-1185">Reference proteome</keyword>
<dbReference type="KEGG" id="ftj:FTUN_8725"/>